<name>A0A9D1TXK3_9BACT</name>
<evidence type="ECO:0000256" key="1">
    <source>
        <dbReference type="SAM" id="SignalP"/>
    </source>
</evidence>
<feature type="chain" id="PRO_5039556555" evidence="1">
    <location>
        <begin position="26"/>
        <end position="808"/>
    </location>
</feature>
<dbReference type="Proteomes" id="UP000823926">
    <property type="component" value="Unassembled WGS sequence"/>
</dbReference>
<keyword evidence="1" id="KW-0732">Signal</keyword>
<gene>
    <name evidence="2" type="ORF">H9888_01375</name>
</gene>
<dbReference type="SUPFAM" id="SSF56935">
    <property type="entry name" value="Porins"/>
    <property type="match status" value="1"/>
</dbReference>
<comment type="caution">
    <text evidence="2">The sequence shown here is derived from an EMBL/GenBank/DDBJ whole genome shotgun (WGS) entry which is preliminary data.</text>
</comment>
<keyword evidence="2" id="KW-0675">Receptor</keyword>
<reference evidence="2" key="2">
    <citation type="submission" date="2021-04" db="EMBL/GenBank/DDBJ databases">
        <authorList>
            <person name="Gilroy R."/>
        </authorList>
    </citation>
    <scope>NUCLEOTIDE SEQUENCE</scope>
    <source>
        <strain evidence="2">ChiBcec15-1070</strain>
    </source>
</reference>
<reference evidence="2" key="1">
    <citation type="journal article" date="2021" name="PeerJ">
        <title>Extensive microbial diversity within the chicken gut microbiome revealed by metagenomics and culture.</title>
        <authorList>
            <person name="Gilroy R."/>
            <person name="Ravi A."/>
            <person name="Getino M."/>
            <person name="Pursley I."/>
            <person name="Horton D.L."/>
            <person name="Alikhan N.F."/>
            <person name="Baker D."/>
            <person name="Gharbi K."/>
            <person name="Hall N."/>
            <person name="Watson M."/>
            <person name="Adriaenssens E.M."/>
            <person name="Foster-Nyarko E."/>
            <person name="Jarju S."/>
            <person name="Secka A."/>
            <person name="Antonio M."/>
            <person name="Oren A."/>
            <person name="Chaudhuri R.R."/>
            <person name="La Ragione R."/>
            <person name="Hildebrand F."/>
            <person name="Pallen M.J."/>
        </authorList>
    </citation>
    <scope>NUCLEOTIDE SEQUENCE</scope>
    <source>
        <strain evidence="2">ChiBcec15-1070</strain>
    </source>
</reference>
<evidence type="ECO:0000313" key="2">
    <source>
        <dbReference type="EMBL" id="HIW10127.1"/>
    </source>
</evidence>
<dbReference type="AlphaFoldDB" id="A0A9D1TXK3"/>
<organism evidence="2 3">
    <name type="scientific">Candidatus Rikenella faecigallinarum</name>
    <dbReference type="NCBI Taxonomy" id="2838745"/>
    <lineage>
        <taxon>Bacteria</taxon>
        <taxon>Pseudomonadati</taxon>
        <taxon>Bacteroidota</taxon>
        <taxon>Bacteroidia</taxon>
        <taxon>Bacteroidales</taxon>
        <taxon>Rikenellaceae</taxon>
        <taxon>Rikenella</taxon>
    </lineage>
</organism>
<evidence type="ECO:0000313" key="3">
    <source>
        <dbReference type="Proteomes" id="UP000823926"/>
    </source>
</evidence>
<accession>A0A9D1TXK3</accession>
<feature type="signal peptide" evidence="1">
    <location>
        <begin position="1"/>
        <end position="25"/>
    </location>
</feature>
<dbReference type="EMBL" id="DXHL01000006">
    <property type="protein sequence ID" value="HIW10127.1"/>
    <property type="molecule type" value="Genomic_DNA"/>
</dbReference>
<sequence length="808" mass="91683">MPRRQLRYTSLLIILLAVTATPAAAQDITPQLQQTQWAIDARNETWQLPRLNAYNSYLEQTTDFNFSFLRYQHRGYGNRYEEYRLDGTLFEEWFQGTPAWNAVGGLYAVGTDIYRTEEGFPNPFGNTENRAILPWEQTRGGRIALSTSNRTYVGRGSIGYNSAENARNGWGYSLYGSRSWGRSYMIDGLWNDSWTAFGSVSKRFGGDRHRMALTAWYAPTQQALQSASTAEAFALTGNNLYNPAWGEWSGEQRSSNVRTARQPVVMLTHAYSDNETFSLTTTVAARFGNESRSTLDWQNAPNPRPDYYRNMPSFQPEGSEMRAWVEELWRTDPTVQQIDWAAMVERNRNDSPRAHYVVASRVRDYQEWMLHSTAHWQPNESTLLTAGVEMLAAENLHYKRLDDLLGADYWLDVDVFVENPEDVQNNTQNDMHHPNRQVHEGEAYDYKYSMQALLPRLWGHFTKQLAQWEIEAGGSLGVTAYRRFGYYDKENFSGSASFGWSSWLIRPEWSLDAGIGCRLGSGLRLGGRFAAQSLAPTPQNAFISPEYRNACAPGLKNEQLLGVELSLDYRSPLVRASLSAYATSIRNRTETRAFYDDLNHFYCNYLMSGIHTRHLGVEFSAEVQLSSQLWLRAAGIVSDSRYAANPTGTEIQESTGETVGTETVYYKSLHTATGPQTLGTLEIEYTPNNWTLSLALNGFAGNYVAPTPLRRTERAFEVVDYAIAFDQENFGAGATLDLFCGKTFYLPGDQRLGIYAGINNLLNRRNIRTGGYESSRLRQNAAGDYLPLDSKYYYAQGINFFVTASWRF</sequence>
<proteinExistence type="predicted"/>
<protein>
    <submittedName>
        <fullName evidence="2">TonB-dependent receptor</fullName>
    </submittedName>
</protein>